<protein>
    <submittedName>
        <fullName evidence="2">3-oxoacyl-[acyl-carrier protein] reductase</fullName>
        <ecNumber evidence="2">1.1.1.100</ecNumber>
    </submittedName>
</protein>
<dbReference type="EMBL" id="JAUSQU010000001">
    <property type="protein sequence ID" value="MDP9842133.1"/>
    <property type="molecule type" value="Genomic_DNA"/>
</dbReference>
<dbReference type="PRINTS" id="PR00081">
    <property type="entry name" value="GDHRDH"/>
</dbReference>
<dbReference type="SUPFAM" id="SSF51735">
    <property type="entry name" value="NAD(P)-binding Rossmann-fold domains"/>
    <property type="match status" value="1"/>
</dbReference>
<gene>
    <name evidence="2" type="ORF">J2853_001344</name>
</gene>
<evidence type="ECO:0000313" key="3">
    <source>
        <dbReference type="Proteomes" id="UP001225356"/>
    </source>
</evidence>
<dbReference type="InterPro" id="IPR002347">
    <property type="entry name" value="SDR_fam"/>
</dbReference>
<evidence type="ECO:0000256" key="1">
    <source>
        <dbReference type="ARBA" id="ARBA00006484"/>
    </source>
</evidence>
<sequence>MTRIVLVTGGGSGIGRAIAARFAADHAEVFITGRHADSVERTAKELSVHGVVCDATQPGQVEALSTRLGETLDVLVNAAGGLADAAPADASPLEALFAQWQAALSQNLLSAVLTTASVQAKLVPGGSVISIGSIGAERRGGSYGASKAALAAWNAFLSAEVGPRGITSNVISAGYIAGTGFFRGQMTDERHGALVRETHDKRPGTPDDIAETAYFLASRGARHITGQTIHVNGGAFTTR</sequence>
<keyword evidence="3" id="KW-1185">Reference proteome</keyword>
<organism evidence="2 3">
    <name type="scientific">Streptosporangium lutulentum</name>
    <dbReference type="NCBI Taxonomy" id="1461250"/>
    <lineage>
        <taxon>Bacteria</taxon>
        <taxon>Bacillati</taxon>
        <taxon>Actinomycetota</taxon>
        <taxon>Actinomycetes</taxon>
        <taxon>Streptosporangiales</taxon>
        <taxon>Streptosporangiaceae</taxon>
        <taxon>Streptosporangium</taxon>
    </lineage>
</organism>
<dbReference type="CDD" id="cd05233">
    <property type="entry name" value="SDR_c"/>
    <property type="match status" value="1"/>
</dbReference>
<dbReference type="PROSITE" id="PS00061">
    <property type="entry name" value="ADH_SHORT"/>
    <property type="match status" value="1"/>
</dbReference>
<name>A0ABT9Q735_9ACTN</name>
<dbReference type="InterPro" id="IPR020904">
    <property type="entry name" value="Sc_DH/Rdtase_CS"/>
</dbReference>
<comment type="similarity">
    <text evidence="1">Belongs to the short-chain dehydrogenases/reductases (SDR) family.</text>
</comment>
<dbReference type="GO" id="GO:0004316">
    <property type="term" value="F:3-oxoacyl-[acyl-carrier-protein] reductase (NADPH) activity"/>
    <property type="evidence" value="ECO:0007669"/>
    <property type="project" value="UniProtKB-EC"/>
</dbReference>
<accession>A0ABT9Q735</accession>
<dbReference type="Pfam" id="PF13561">
    <property type="entry name" value="adh_short_C2"/>
    <property type="match status" value="1"/>
</dbReference>
<dbReference type="PRINTS" id="PR00080">
    <property type="entry name" value="SDRFAMILY"/>
</dbReference>
<dbReference type="Gene3D" id="3.40.50.720">
    <property type="entry name" value="NAD(P)-binding Rossmann-like Domain"/>
    <property type="match status" value="1"/>
</dbReference>
<dbReference type="RefSeq" id="WP_307556031.1">
    <property type="nucleotide sequence ID" value="NZ_JAUSQU010000001.1"/>
</dbReference>
<proteinExistence type="inferred from homology"/>
<reference evidence="2 3" key="1">
    <citation type="submission" date="2023-07" db="EMBL/GenBank/DDBJ databases">
        <title>Sequencing the genomes of 1000 actinobacteria strains.</title>
        <authorList>
            <person name="Klenk H.-P."/>
        </authorList>
    </citation>
    <scope>NUCLEOTIDE SEQUENCE [LARGE SCALE GENOMIC DNA]</scope>
    <source>
        <strain evidence="2 3">DSM 46740</strain>
    </source>
</reference>
<dbReference type="InterPro" id="IPR036291">
    <property type="entry name" value="NAD(P)-bd_dom_sf"/>
</dbReference>
<dbReference type="PANTHER" id="PTHR42760">
    <property type="entry name" value="SHORT-CHAIN DEHYDROGENASES/REDUCTASES FAMILY MEMBER"/>
    <property type="match status" value="1"/>
</dbReference>
<dbReference type="EC" id="1.1.1.100" evidence="2"/>
<evidence type="ECO:0000313" key="2">
    <source>
        <dbReference type="EMBL" id="MDP9842133.1"/>
    </source>
</evidence>
<dbReference type="PANTHER" id="PTHR42760:SF40">
    <property type="entry name" value="3-OXOACYL-[ACYL-CARRIER-PROTEIN] REDUCTASE, CHLOROPLASTIC"/>
    <property type="match status" value="1"/>
</dbReference>
<comment type="caution">
    <text evidence="2">The sequence shown here is derived from an EMBL/GenBank/DDBJ whole genome shotgun (WGS) entry which is preliminary data.</text>
</comment>
<dbReference type="Proteomes" id="UP001225356">
    <property type="component" value="Unassembled WGS sequence"/>
</dbReference>
<keyword evidence="2" id="KW-0560">Oxidoreductase</keyword>